<dbReference type="EMBL" id="CM001221">
    <property type="protein sequence ID" value="AES97106.1"/>
    <property type="molecule type" value="Genomic_DNA"/>
</dbReference>
<dbReference type="PANTHER" id="PTHR36780:SF1">
    <property type="entry name" value="PROFILIN"/>
    <property type="match status" value="1"/>
</dbReference>
<accession>G7JZ27</accession>
<reference evidence="2" key="3">
    <citation type="submission" date="2015-04" db="UniProtKB">
        <authorList>
            <consortium name="EnsemblPlants"/>
        </authorList>
    </citation>
    <scope>IDENTIFICATION</scope>
    <source>
        <strain evidence="2">cv. Jemalong A17</strain>
    </source>
</reference>
<evidence type="ECO:0000313" key="3">
    <source>
        <dbReference type="Proteomes" id="UP000002051"/>
    </source>
</evidence>
<evidence type="ECO:0000313" key="2">
    <source>
        <dbReference type="EnsemblPlants" id="AES97106"/>
    </source>
</evidence>
<proteinExistence type="predicted"/>
<sequence length="58" mass="6317">MADLVTTIHENWFRARCINTSKPAGKGAIVMYEGSIGPASRVMAVADQLTGQLKRKNL</sequence>
<dbReference type="HOGENOM" id="CLU_117387_1_0_1"/>
<dbReference type="STRING" id="3880.G7JZ27"/>
<evidence type="ECO:0000313" key="1">
    <source>
        <dbReference type="EMBL" id="AES97106.1"/>
    </source>
</evidence>
<name>G7JZ27_MEDTR</name>
<reference evidence="1 3" key="1">
    <citation type="journal article" date="2011" name="Nature">
        <title>The Medicago genome provides insight into the evolution of rhizobial symbioses.</title>
        <authorList>
            <person name="Young N.D."/>
            <person name="Debelle F."/>
            <person name="Oldroyd G.E."/>
            <person name="Geurts R."/>
            <person name="Cannon S.B."/>
            <person name="Udvardi M.K."/>
            <person name="Benedito V.A."/>
            <person name="Mayer K.F."/>
            <person name="Gouzy J."/>
            <person name="Schoof H."/>
            <person name="Van de Peer Y."/>
            <person name="Proost S."/>
            <person name="Cook D.R."/>
            <person name="Meyers B.C."/>
            <person name="Spannagl M."/>
            <person name="Cheung F."/>
            <person name="De Mita S."/>
            <person name="Krishnakumar V."/>
            <person name="Gundlach H."/>
            <person name="Zhou S."/>
            <person name="Mudge J."/>
            <person name="Bharti A.K."/>
            <person name="Murray J.D."/>
            <person name="Naoumkina M.A."/>
            <person name="Rosen B."/>
            <person name="Silverstein K.A."/>
            <person name="Tang H."/>
            <person name="Rombauts S."/>
            <person name="Zhao P.X."/>
            <person name="Zhou P."/>
            <person name="Barbe V."/>
            <person name="Bardou P."/>
            <person name="Bechner M."/>
            <person name="Bellec A."/>
            <person name="Berger A."/>
            <person name="Berges H."/>
            <person name="Bidwell S."/>
            <person name="Bisseling T."/>
            <person name="Choisne N."/>
            <person name="Couloux A."/>
            <person name="Denny R."/>
            <person name="Deshpande S."/>
            <person name="Dai X."/>
            <person name="Doyle J.J."/>
            <person name="Dudez A.M."/>
            <person name="Farmer A.D."/>
            <person name="Fouteau S."/>
            <person name="Franken C."/>
            <person name="Gibelin C."/>
            <person name="Gish J."/>
            <person name="Goldstein S."/>
            <person name="Gonzalez A.J."/>
            <person name="Green P.J."/>
            <person name="Hallab A."/>
            <person name="Hartog M."/>
            <person name="Hua A."/>
            <person name="Humphray S.J."/>
            <person name="Jeong D.H."/>
            <person name="Jing Y."/>
            <person name="Jocker A."/>
            <person name="Kenton S.M."/>
            <person name="Kim D.J."/>
            <person name="Klee K."/>
            <person name="Lai H."/>
            <person name="Lang C."/>
            <person name="Lin S."/>
            <person name="Macmil S.L."/>
            <person name="Magdelenat G."/>
            <person name="Matthews L."/>
            <person name="McCorrison J."/>
            <person name="Monaghan E.L."/>
            <person name="Mun J.H."/>
            <person name="Najar F.Z."/>
            <person name="Nicholson C."/>
            <person name="Noirot C."/>
            <person name="O'Bleness M."/>
            <person name="Paule C.R."/>
            <person name="Poulain J."/>
            <person name="Prion F."/>
            <person name="Qin B."/>
            <person name="Qu C."/>
            <person name="Retzel E.F."/>
            <person name="Riddle C."/>
            <person name="Sallet E."/>
            <person name="Samain S."/>
            <person name="Samson N."/>
            <person name="Sanders I."/>
            <person name="Saurat O."/>
            <person name="Scarpelli C."/>
            <person name="Schiex T."/>
            <person name="Segurens B."/>
            <person name="Severin A.J."/>
            <person name="Sherrier D.J."/>
            <person name="Shi R."/>
            <person name="Sims S."/>
            <person name="Singer S.R."/>
            <person name="Sinharoy S."/>
            <person name="Sterck L."/>
            <person name="Viollet A."/>
            <person name="Wang B.B."/>
            <person name="Wang K."/>
            <person name="Wang M."/>
            <person name="Wang X."/>
            <person name="Warfsmann J."/>
            <person name="Weissenbach J."/>
            <person name="White D.D."/>
            <person name="White J.D."/>
            <person name="Wiley G.B."/>
            <person name="Wincker P."/>
            <person name="Xing Y."/>
            <person name="Yang L."/>
            <person name="Yao Z."/>
            <person name="Ying F."/>
            <person name="Zhai J."/>
            <person name="Zhou L."/>
            <person name="Zuber A."/>
            <person name="Denarie J."/>
            <person name="Dixon R.A."/>
            <person name="May G.D."/>
            <person name="Schwartz D.C."/>
            <person name="Rogers J."/>
            <person name="Quetier F."/>
            <person name="Town C.D."/>
            <person name="Roe B.A."/>
        </authorList>
    </citation>
    <scope>NUCLEOTIDE SEQUENCE [LARGE SCALE GENOMIC DNA]</scope>
    <source>
        <strain evidence="1">A17</strain>
        <strain evidence="2 3">cv. Jemalong A17</strain>
    </source>
</reference>
<keyword evidence="3" id="KW-1185">Reference proteome</keyword>
<dbReference type="PaxDb" id="3880-AES97106"/>
<gene>
    <name evidence="1" type="ordered locus">MTR_5g045430</name>
</gene>
<reference evidence="1 3" key="2">
    <citation type="journal article" date="2014" name="BMC Genomics">
        <title>An improved genome release (version Mt4.0) for the model legume Medicago truncatula.</title>
        <authorList>
            <person name="Tang H."/>
            <person name="Krishnakumar V."/>
            <person name="Bidwell S."/>
            <person name="Rosen B."/>
            <person name="Chan A."/>
            <person name="Zhou S."/>
            <person name="Gentzbittel L."/>
            <person name="Childs K.L."/>
            <person name="Yandell M."/>
            <person name="Gundlach H."/>
            <person name="Mayer K.F."/>
            <person name="Schwartz D.C."/>
            <person name="Town C.D."/>
        </authorList>
    </citation>
    <scope>GENOME REANNOTATION</scope>
    <source>
        <strain evidence="2 3">cv. Jemalong A17</strain>
    </source>
</reference>
<protein>
    <submittedName>
        <fullName evidence="1">Profilin family protein</fullName>
    </submittedName>
</protein>
<organism evidence="1 3">
    <name type="scientific">Medicago truncatula</name>
    <name type="common">Barrel medic</name>
    <name type="synonym">Medicago tribuloides</name>
    <dbReference type="NCBI Taxonomy" id="3880"/>
    <lineage>
        <taxon>Eukaryota</taxon>
        <taxon>Viridiplantae</taxon>
        <taxon>Streptophyta</taxon>
        <taxon>Embryophyta</taxon>
        <taxon>Tracheophyta</taxon>
        <taxon>Spermatophyta</taxon>
        <taxon>Magnoliopsida</taxon>
        <taxon>eudicotyledons</taxon>
        <taxon>Gunneridae</taxon>
        <taxon>Pentapetalae</taxon>
        <taxon>rosids</taxon>
        <taxon>fabids</taxon>
        <taxon>Fabales</taxon>
        <taxon>Fabaceae</taxon>
        <taxon>Papilionoideae</taxon>
        <taxon>50 kb inversion clade</taxon>
        <taxon>NPAAA clade</taxon>
        <taxon>Hologalegina</taxon>
        <taxon>IRL clade</taxon>
        <taxon>Trifolieae</taxon>
        <taxon>Medicago</taxon>
    </lineage>
</organism>
<dbReference type="Proteomes" id="UP000002051">
    <property type="component" value="Chromosome 5"/>
</dbReference>
<dbReference type="EnsemblPlants" id="AES97106">
    <property type="protein sequence ID" value="AES97106"/>
    <property type="gene ID" value="MTR_5g045430"/>
</dbReference>
<dbReference type="AlphaFoldDB" id="G7JZ27"/>
<dbReference type="OMA" id="FRARCIN"/>
<dbReference type="PANTHER" id="PTHR36780">
    <property type="entry name" value="OS05G0241400 PROTEIN"/>
    <property type="match status" value="1"/>
</dbReference>